<evidence type="ECO:0000256" key="6">
    <source>
        <dbReference type="ARBA" id="ARBA00023242"/>
    </source>
</evidence>
<feature type="region of interest" description="Disordered" evidence="8">
    <location>
        <begin position="299"/>
        <end position="320"/>
    </location>
</feature>
<dbReference type="EMBL" id="PJQD01000013">
    <property type="protein sequence ID" value="POY75625.1"/>
    <property type="molecule type" value="Genomic_DNA"/>
</dbReference>
<dbReference type="OrthoDB" id="249612at2759"/>
<dbReference type="GO" id="GO:0030628">
    <property type="term" value="F:pre-mRNA 3'-splice site binding"/>
    <property type="evidence" value="ECO:0007669"/>
    <property type="project" value="UniProtKB-UniRule"/>
</dbReference>
<reference evidence="10 11" key="1">
    <citation type="journal article" date="2018" name="Front. Microbiol.">
        <title>Prospects for Fungal Bioremediation of Acidic Radioactive Waste Sites: Characterization and Genome Sequence of Rhodotorula taiwanensis MD1149.</title>
        <authorList>
            <person name="Tkavc R."/>
            <person name="Matrosova V.Y."/>
            <person name="Grichenko O.E."/>
            <person name="Gostincar C."/>
            <person name="Volpe R.P."/>
            <person name="Klimenkova P."/>
            <person name="Gaidamakova E.K."/>
            <person name="Zhou C.E."/>
            <person name="Stewart B.J."/>
            <person name="Lyman M.G."/>
            <person name="Malfatti S.A."/>
            <person name="Rubinfeld B."/>
            <person name="Courtot M."/>
            <person name="Singh J."/>
            <person name="Dalgard C.L."/>
            <person name="Hamilton T."/>
            <person name="Frey K.G."/>
            <person name="Gunde-Cimerman N."/>
            <person name="Dugan L."/>
            <person name="Daly M.J."/>
        </authorList>
    </citation>
    <scope>NUCLEOTIDE SEQUENCE [LARGE SCALE GENOMIC DNA]</scope>
    <source>
        <strain evidence="10 11">MD1149</strain>
    </source>
</reference>
<feature type="compositionally biased region" description="Basic and acidic residues" evidence="8">
    <location>
        <begin position="506"/>
        <end position="525"/>
    </location>
</feature>
<evidence type="ECO:0000256" key="7">
    <source>
        <dbReference type="RuleBase" id="RU367071"/>
    </source>
</evidence>
<comment type="function">
    <text evidence="7">Involved in pre-mRNA splicing.</text>
</comment>
<evidence type="ECO:0000256" key="4">
    <source>
        <dbReference type="ARBA" id="ARBA00022728"/>
    </source>
</evidence>
<evidence type="ECO:0000256" key="1">
    <source>
        <dbReference type="ARBA" id="ARBA00004123"/>
    </source>
</evidence>
<comment type="subunit">
    <text evidence="7">Associated with the spliceosome.</text>
</comment>
<feature type="region of interest" description="Disordered" evidence="8">
    <location>
        <begin position="194"/>
        <end position="255"/>
    </location>
</feature>
<keyword evidence="6 7" id="KW-0539">Nucleus</keyword>
<keyword evidence="11" id="KW-1185">Reference proteome</keyword>
<feature type="compositionally biased region" description="Basic and acidic residues" evidence="8">
    <location>
        <begin position="532"/>
        <end position="545"/>
    </location>
</feature>
<feature type="compositionally biased region" description="Basic residues" evidence="8">
    <location>
        <begin position="210"/>
        <end position="221"/>
    </location>
</feature>
<keyword evidence="5 7" id="KW-0508">mRNA splicing</keyword>
<comment type="similarity">
    <text evidence="2 7">Belongs to the SLU7 family.</text>
</comment>
<evidence type="ECO:0000256" key="5">
    <source>
        <dbReference type="ARBA" id="ARBA00023187"/>
    </source>
</evidence>
<protein>
    <recommendedName>
        <fullName evidence="7">Pre-mRNA-splicing factor SLU7</fullName>
    </recommendedName>
</protein>
<feature type="compositionally biased region" description="Acidic residues" evidence="8">
    <location>
        <begin position="225"/>
        <end position="247"/>
    </location>
</feature>
<dbReference type="AlphaFoldDB" id="A0A2S5BFT0"/>
<evidence type="ECO:0000313" key="10">
    <source>
        <dbReference type="EMBL" id="POY75625.1"/>
    </source>
</evidence>
<comment type="subcellular location">
    <subcellularLocation>
        <location evidence="1 7">Nucleus</location>
    </subcellularLocation>
</comment>
<feature type="compositionally biased region" description="Basic and acidic residues" evidence="8">
    <location>
        <begin position="156"/>
        <end position="165"/>
    </location>
</feature>
<evidence type="ECO:0000256" key="3">
    <source>
        <dbReference type="ARBA" id="ARBA00022664"/>
    </source>
</evidence>
<feature type="region of interest" description="Disordered" evidence="8">
    <location>
        <begin position="490"/>
        <end position="609"/>
    </location>
</feature>
<name>A0A2S5BFT0_9BASI</name>
<dbReference type="PANTHER" id="PTHR12942">
    <property type="entry name" value="STEP II SPLICING FACTOR SLU7"/>
    <property type="match status" value="1"/>
</dbReference>
<dbReference type="Pfam" id="PF11708">
    <property type="entry name" value="Slu7"/>
    <property type="match status" value="1"/>
</dbReference>
<organism evidence="10 11">
    <name type="scientific">Rhodotorula taiwanensis</name>
    <dbReference type="NCBI Taxonomy" id="741276"/>
    <lineage>
        <taxon>Eukaryota</taxon>
        <taxon>Fungi</taxon>
        <taxon>Dikarya</taxon>
        <taxon>Basidiomycota</taxon>
        <taxon>Pucciniomycotina</taxon>
        <taxon>Microbotryomycetes</taxon>
        <taxon>Sporidiobolales</taxon>
        <taxon>Sporidiobolaceae</taxon>
        <taxon>Rhodotorula</taxon>
    </lineage>
</organism>
<feature type="compositionally biased region" description="Basic and acidic residues" evidence="8">
    <location>
        <begin position="194"/>
        <end position="206"/>
    </location>
</feature>
<dbReference type="Proteomes" id="UP000237144">
    <property type="component" value="Unassembled WGS sequence"/>
</dbReference>
<evidence type="ECO:0000256" key="2">
    <source>
        <dbReference type="ARBA" id="ARBA00007203"/>
    </source>
</evidence>
<keyword evidence="3 7" id="KW-0507">mRNA processing</keyword>
<sequence length="609" mass="66535">MSGKVSREEFRKQKALEEARKAGTAAPALDEEGKPINPHIPAFMANAPWYLKSQTDAVTGASLKHHKSVPAYNHDPSKLESRFERGVKAVQSHGPAAKKYRKGACTNCGAMTHTAKDCLERPRKVGAKFTNRDIAADEVVHDDSKNLNGLQGQGDYDVKRDRWDGYDPAAHGKVIEEYEALEAARRKLREEAIDKGTAEANSKEVAKLANKGKSKGKGKGKGKQDDDDSDEFGSSDESDADDADEDKYAEAADVAGQKLDTKTRVTVRNLRIREDTAKYLRNLDLGSAYYDPKTRSMREAPNADVAPEDSAFAGDNFARGSGDATEVQRLQLFAWQSEQRGHNVHAQSNPTAAALMHKEFLEQKDVLKDKSAASILDKYGGEQYLQSVPKELRAGQTENYVEYDRRGKVIKGIERAKARSKYDEDVYPGNHTSIWGSWYQLTTGQWGYACCHSTIKGSYCAGQAGIEAADAEASGATLLSLQGNSASSAAAEADKADSGKSLMQLKQEKDDEERRKRKAGERDGGGGDDDKEGGAKKSRKDDGGQKDYTGVSEKEMASRFVMPVPETPKRRTGKPPPTHDAPRHGRLEPRSHGLEPECSSLPAGAQSQL</sequence>
<feature type="region of interest" description="Disordered" evidence="8">
    <location>
        <begin position="142"/>
        <end position="169"/>
    </location>
</feature>
<feature type="compositionally biased region" description="Basic and acidic residues" evidence="8">
    <location>
        <begin position="1"/>
        <end position="21"/>
    </location>
</feature>
<comment type="caution">
    <text evidence="10">The sequence shown here is derived from an EMBL/GenBank/DDBJ whole genome shotgun (WGS) entry which is preliminary data.</text>
</comment>
<keyword evidence="4 7" id="KW-0747">Spliceosome</keyword>
<dbReference type="STRING" id="741276.A0A2S5BFT0"/>
<dbReference type="InterPro" id="IPR039974">
    <property type="entry name" value="Splicing_factor_SLU7"/>
</dbReference>
<feature type="region of interest" description="Disordered" evidence="8">
    <location>
        <begin position="1"/>
        <end position="36"/>
    </location>
</feature>
<gene>
    <name evidence="10" type="ORF">BMF94_1247</name>
</gene>
<dbReference type="GO" id="GO:0000398">
    <property type="term" value="P:mRNA splicing, via spliceosome"/>
    <property type="evidence" value="ECO:0007669"/>
    <property type="project" value="UniProtKB-UniRule"/>
</dbReference>
<feature type="domain" description="Pre-mRNA-splicing factor SLU7" evidence="9">
    <location>
        <begin position="155"/>
        <end position="437"/>
    </location>
</feature>
<proteinExistence type="inferred from homology"/>
<evidence type="ECO:0000256" key="8">
    <source>
        <dbReference type="SAM" id="MobiDB-lite"/>
    </source>
</evidence>
<feature type="compositionally biased region" description="Basic and acidic residues" evidence="8">
    <location>
        <begin position="580"/>
        <end position="595"/>
    </location>
</feature>
<evidence type="ECO:0000259" key="9">
    <source>
        <dbReference type="Pfam" id="PF11708"/>
    </source>
</evidence>
<dbReference type="GO" id="GO:0005681">
    <property type="term" value="C:spliceosomal complex"/>
    <property type="evidence" value="ECO:0007669"/>
    <property type="project" value="UniProtKB-UniRule"/>
</dbReference>
<dbReference type="PANTHER" id="PTHR12942:SF2">
    <property type="entry name" value="PRE-MRNA-SPLICING FACTOR SLU7"/>
    <property type="match status" value="1"/>
</dbReference>
<accession>A0A2S5BFT0</accession>
<evidence type="ECO:0000313" key="11">
    <source>
        <dbReference type="Proteomes" id="UP000237144"/>
    </source>
</evidence>
<dbReference type="InterPro" id="IPR021715">
    <property type="entry name" value="Slu7_dom"/>
</dbReference>